<feature type="transmembrane region" description="Helical" evidence="1">
    <location>
        <begin position="109"/>
        <end position="128"/>
    </location>
</feature>
<gene>
    <name evidence="2" type="ORF">IWX90DRAFT_169802</name>
</gene>
<evidence type="ECO:0000313" key="3">
    <source>
        <dbReference type="Proteomes" id="UP001456524"/>
    </source>
</evidence>
<protein>
    <submittedName>
        <fullName evidence="2">Uncharacterized protein</fullName>
    </submittedName>
</protein>
<proteinExistence type="predicted"/>
<sequence>MHHVAMTLIYPPPPPHKKIKLASLLWLVSKADMRLMRLELSLALTTIVHVGYSRIPFACRYWANCKAKLGYFLTSRASFCDIVRSLRTFDIASGVLLLRAFGVRMAPRVFFSILFPLYSAAFVCYESLRHTAAVYTLLAFPILVYLEQSLVNNVMLEKFLTRLFVDFSRRPRFVMLFGF</sequence>
<keyword evidence="1" id="KW-0472">Membrane</keyword>
<keyword evidence="1" id="KW-0812">Transmembrane</keyword>
<keyword evidence="3" id="KW-1185">Reference proteome</keyword>
<name>A0ABR1Y1H4_9PEZI</name>
<reference evidence="2 3" key="1">
    <citation type="journal article" date="2022" name="G3 (Bethesda)">
        <title>Enemy or ally: a genomic approach to elucidate the lifestyle of Phyllosticta citrichinaensis.</title>
        <authorList>
            <person name="Buijs V.A."/>
            <person name="Groenewald J.Z."/>
            <person name="Haridas S."/>
            <person name="LaButti K.M."/>
            <person name="Lipzen A."/>
            <person name="Martin F.M."/>
            <person name="Barry K."/>
            <person name="Grigoriev I.V."/>
            <person name="Crous P.W."/>
            <person name="Seidl M.F."/>
        </authorList>
    </citation>
    <scope>NUCLEOTIDE SEQUENCE [LARGE SCALE GENOMIC DNA]</scope>
    <source>
        <strain evidence="2 3">CBS 129764</strain>
    </source>
</reference>
<organism evidence="2 3">
    <name type="scientific">Phyllosticta citrichinensis</name>
    <dbReference type="NCBI Taxonomy" id="1130410"/>
    <lineage>
        <taxon>Eukaryota</taxon>
        <taxon>Fungi</taxon>
        <taxon>Dikarya</taxon>
        <taxon>Ascomycota</taxon>
        <taxon>Pezizomycotina</taxon>
        <taxon>Dothideomycetes</taxon>
        <taxon>Dothideomycetes incertae sedis</taxon>
        <taxon>Botryosphaeriales</taxon>
        <taxon>Phyllostictaceae</taxon>
        <taxon>Phyllosticta</taxon>
    </lineage>
</organism>
<accession>A0ABR1Y1H4</accession>
<comment type="caution">
    <text evidence="2">The sequence shown here is derived from an EMBL/GenBank/DDBJ whole genome shotgun (WGS) entry which is preliminary data.</text>
</comment>
<dbReference type="EMBL" id="JBBWUH010000003">
    <property type="protein sequence ID" value="KAK8174312.1"/>
    <property type="molecule type" value="Genomic_DNA"/>
</dbReference>
<evidence type="ECO:0000313" key="2">
    <source>
        <dbReference type="EMBL" id="KAK8174312.1"/>
    </source>
</evidence>
<keyword evidence="1" id="KW-1133">Transmembrane helix</keyword>
<evidence type="ECO:0000256" key="1">
    <source>
        <dbReference type="SAM" id="Phobius"/>
    </source>
</evidence>
<feature type="transmembrane region" description="Helical" evidence="1">
    <location>
        <begin position="134"/>
        <end position="154"/>
    </location>
</feature>
<dbReference type="Proteomes" id="UP001456524">
    <property type="component" value="Unassembled WGS sequence"/>
</dbReference>